<comment type="similarity">
    <text evidence="1">Belongs to the CRISPR-associated Csm4 family.</text>
</comment>
<feature type="domain" description="Csm4 C-terminal" evidence="6">
    <location>
        <begin position="219"/>
        <end position="305"/>
    </location>
</feature>
<reference evidence="7 8" key="1">
    <citation type="submission" date="2014-02" db="EMBL/GenBank/DDBJ databases">
        <title>Diversity of Thermotogales isolates from hydrothermal vents.</title>
        <authorList>
            <person name="Haverkamp T.H.A."/>
            <person name="Lossouarn J."/>
            <person name="Geslin C."/>
            <person name="Nesbo C.L."/>
        </authorList>
    </citation>
    <scope>NUCLEOTIDE SEQUENCE [LARGE SCALE GENOMIC DNA]</scope>
    <source>
        <strain evidence="7 8">431</strain>
    </source>
</reference>
<feature type="domain" description="CRISPR type III-associated protein" evidence="5">
    <location>
        <begin position="8"/>
        <end position="205"/>
    </location>
</feature>
<proteinExistence type="inferred from homology"/>
<evidence type="ECO:0000259" key="5">
    <source>
        <dbReference type="Pfam" id="PF03787"/>
    </source>
</evidence>
<name>A0ABN4UWX3_9BACT</name>
<evidence type="ECO:0000313" key="8">
    <source>
        <dbReference type="Proteomes" id="UP000185490"/>
    </source>
</evidence>
<keyword evidence="3" id="KW-0694">RNA-binding</keyword>
<dbReference type="Pfam" id="PF17953">
    <property type="entry name" value="Csm4_C"/>
    <property type="match status" value="1"/>
</dbReference>
<protein>
    <recommendedName>
        <fullName evidence="2">CRISPR system Cms protein Csm4</fullName>
    </recommendedName>
</protein>
<evidence type="ECO:0000256" key="3">
    <source>
        <dbReference type="ARBA" id="ARBA00022884"/>
    </source>
</evidence>
<evidence type="ECO:0000256" key="4">
    <source>
        <dbReference type="ARBA" id="ARBA00023118"/>
    </source>
</evidence>
<dbReference type="RefSeq" id="WP_012057875.1">
    <property type="nucleotide sequence ID" value="NZ_CP007389.1"/>
</dbReference>
<keyword evidence="4" id="KW-0051">Antiviral defense</keyword>
<organism evidence="7 8">
    <name type="scientific">Thermosipho melanesiensis</name>
    <dbReference type="NCBI Taxonomy" id="46541"/>
    <lineage>
        <taxon>Bacteria</taxon>
        <taxon>Thermotogati</taxon>
        <taxon>Thermotogota</taxon>
        <taxon>Thermotogae</taxon>
        <taxon>Thermotogales</taxon>
        <taxon>Fervidobacteriaceae</taxon>
        <taxon>Thermosipho</taxon>
    </lineage>
</organism>
<dbReference type="EMBL" id="CP007389">
    <property type="protein sequence ID" value="APT74564.1"/>
    <property type="molecule type" value="Genomic_DNA"/>
</dbReference>
<evidence type="ECO:0000256" key="1">
    <source>
        <dbReference type="ARBA" id="ARBA00005772"/>
    </source>
</evidence>
<dbReference type="Proteomes" id="UP000185490">
    <property type="component" value="Chromosome"/>
</dbReference>
<gene>
    <name evidence="7" type="ORF">BW47_08855</name>
</gene>
<dbReference type="Pfam" id="PF03787">
    <property type="entry name" value="RAMPs"/>
    <property type="match status" value="1"/>
</dbReference>
<dbReference type="InterPro" id="IPR005537">
    <property type="entry name" value="RAMP_III_fam"/>
</dbReference>
<sequence>MKNYRIRLKFKSPLHVGQVDKVETVVSDIIHSDTIFSAIINSYNLLYGKEKTKELLKFILENEDSILISSAFYYYNDIYFYPRPLGYKFDLDKKFDFKKVKKIKFVSEEYITGKVKTPIIINGLATDNKEIERLYFIEERPRITVDRITNETNIFYVSALRFIENSGLWFFLSLSEEIEREIFAALRLLSDEGLGGDRTHGNGNFDFDVEKVDFGRFQGDNCLLLSVYYPKNQNEIDSTLSYKLYERSGYVYSQYSMSYKQPLVRLFAEGSVFKNKVTGDVLDITPIGFEYHKVFKFARAYTIPIKKEAQYDI</sequence>
<evidence type="ECO:0000313" key="7">
    <source>
        <dbReference type="EMBL" id="APT74564.1"/>
    </source>
</evidence>
<accession>A0ABN4UWX3</accession>
<dbReference type="InterPro" id="IPR040932">
    <property type="entry name" value="Csm4_C"/>
</dbReference>
<keyword evidence="8" id="KW-1185">Reference proteome</keyword>
<dbReference type="NCBIfam" id="TIGR01903">
    <property type="entry name" value="cas5_csm4"/>
    <property type="match status" value="1"/>
</dbReference>
<evidence type="ECO:0000259" key="6">
    <source>
        <dbReference type="Pfam" id="PF17953"/>
    </source>
</evidence>
<dbReference type="InterPro" id="IPR005510">
    <property type="entry name" value="Csm4"/>
</dbReference>
<evidence type="ECO:0000256" key="2">
    <source>
        <dbReference type="ARBA" id="ARBA00016109"/>
    </source>
</evidence>